<proteinExistence type="predicted"/>
<dbReference type="NCBIfam" id="TIGR04131">
    <property type="entry name" value="Bac_Flav_CTERM"/>
    <property type="match status" value="1"/>
</dbReference>
<protein>
    <submittedName>
        <fullName evidence="2">T9SS type B sorting domain-containing protein</fullName>
    </submittedName>
</protein>
<accession>A0A6N9NG80</accession>
<comment type="caution">
    <text evidence="2">The sequence shown here is derived from an EMBL/GenBank/DDBJ whole genome shotgun (WGS) entry which is preliminary data.</text>
</comment>
<gene>
    <name evidence="2" type="ORF">GQN54_02060</name>
</gene>
<dbReference type="EMBL" id="WWNE01000003">
    <property type="protein sequence ID" value="NBG64883.1"/>
    <property type="molecule type" value="Genomic_DNA"/>
</dbReference>
<name>A0A6N9NG80_9FLAO</name>
<dbReference type="Pfam" id="PF13585">
    <property type="entry name" value="CHU_C"/>
    <property type="match status" value="1"/>
</dbReference>
<dbReference type="AlphaFoldDB" id="A0A6N9NG80"/>
<feature type="chain" id="PRO_5026744015" evidence="1">
    <location>
        <begin position="25"/>
        <end position="876"/>
    </location>
</feature>
<organism evidence="2 3">
    <name type="scientific">Acidiluteibacter ferrifornacis</name>
    <dbReference type="NCBI Taxonomy" id="2692424"/>
    <lineage>
        <taxon>Bacteria</taxon>
        <taxon>Pseudomonadati</taxon>
        <taxon>Bacteroidota</taxon>
        <taxon>Flavobacteriia</taxon>
        <taxon>Flavobacteriales</taxon>
        <taxon>Cryomorphaceae</taxon>
        <taxon>Acidiluteibacter</taxon>
    </lineage>
</organism>
<evidence type="ECO:0000313" key="2">
    <source>
        <dbReference type="EMBL" id="NBG64883.1"/>
    </source>
</evidence>
<keyword evidence="3" id="KW-1185">Reference proteome</keyword>
<keyword evidence="1" id="KW-0732">Signal</keyword>
<dbReference type="RefSeq" id="WP_160631457.1">
    <property type="nucleotide sequence ID" value="NZ_WWNE01000003.1"/>
</dbReference>
<feature type="signal peptide" evidence="1">
    <location>
        <begin position="1"/>
        <end position="24"/>
    </location>
</feature>
<reference evidence="2 3" key="1">
    <citation type="submission" date="2019-12" db="EMBL/GenBank/DDBJ databases">
        <authorList>
            <person name="Zhao J."/>
        </authorList>
    </citation>
    <scope>NUCLEOTIDE SEQUENCE [LARGE SCALE GENOMIC DNA]</scope>
    <source>
        <strain evidence="2 3">S-15</strain>
    </source>
</reference>
<dbReference type="InterPro" id="IPR026341">
    <property type="entry name" value="T9SS_type_B"/>
</dbReference>
<evidence type="ECO:0000256" key="1">
    <source>
        <dbReference type="SAM" id="SignalP"/>
    </source>
</evidence>
<sequence length="876" mass="97250">MKKLIFTALTTLILALIVTNTANATHVAAGDITTKQIDSLNPYKFEVTFRFYRDCGPGTAGEPTSIPIKVFSTCFGDVPFPPIPMFLKDTIFGKGGGIEKGSNCILDDSKPCTEEWLYRDTIELPGPCEFWSISWSVNARPSNDNHANQGTFYVENILNNRRLYTNTGNPITYYNNSPVFNNDEPVSSFCVGREYEFDLSASDPDGDSLAYFITPSLSALGVQVNYAAGFTGNDPLPITKRPVKVDPKTGIMKFTPAQTFKGSFAYLIEEWKDSLWTDTLPNNSIVTKKKKVLRGTIMRDLRIVFGEICNDEYPVFTNTSIDSSNYPTGYTGNNPNLIVVDCAARYFDIELDIDILCSSVEINGSDLRVTDSSTTPPTIYAVDSIYPVDGCKALKTKKLRVKLFEPIGLPSNFVNGEPGGVVKAYIKRGSDFNTWKTACGIDIPEFTVIDIYVQNNLQIDMGEDIVYCNPENPFPVLNAPIEGGKYQWFFKQSSNGSEDSLGTEYTQIADTTGYWGVDLTYRGCRAKDFLFVQENQTIYVEIPDYEFCNINPYPVIKMDSLIPTGVDVNTFTWKGPKGDIIGITDSLQIPANGKYIFKVDILPCTINDTFFIKRIDEYPVDLGNDSLICEGYEYMLSSGYDYDTSKFKIEWYFNDSLLVNDTLDGLMINGGGEYKFRLISESGCEGLDSVTVRIAGYLATPQLSCGQATKEGKLYIWNSIPYAAYYEYSFDQINWLVLPTMPSPNPLQGDIAARIPGLGSPTAYIRAVSDIPAGTVGGCKYGASAAAPDCEIVVIMPNVLTPNGDGINDYLDLGLIDIYPGNSISIYNRWGREVFQATDYQNDWNAKDVEAGTYFYVLDLNDNEQPIQKGTLTIIK</sequence>
<evidence type="ECO:0000313" key="3">
    <source>
        <dbReference type="Proteomes" id="UP000470771"/>
    </source>
</evidence>
<dbReference type="Proteomes" id="UP000470771">
    <property type="component" value="Unassembled WGS sequence"/>
</dbReference>